<dbReference type="InterPro" id="IPR011545">
    <property type="entry name" value="DEAD/DEAH_box_helicase_dom"/>
</dbReference>
<evidence type="ECO:0000259" key="2">
    <source>
        <dbReference type="Pfam" id="PF00270"/>
    </source>
</evidence>
<evidence type="ECO:0000313" key="3">
    <source>
        <dbReference type="EMBL" id="GAT48037.1"/>
    </source>
</evidence>
<gene>
    <name evidence="3" type="ORF">MCHLO_05473</name>
</gene>
<sequence length="205" mass="22553">MSDASMRSPSVSSEAPHLWDSPTGRSIVNRVVQERTSWEKLRPGQEEPILRILDGKPTVVCTATSSGKSALFTVPIMVQQEISKAPEDFPEMRGVRPKAVGIVITPTKGLARNIADSLCKQGVRALAYDRETIAHAARERIDLTSLISSCEHYDVICVDPEHLGSKDWIKILESPIFCANLSFVCVGHGWRWVMAGAEAWACPVQ</sequence>
<protein>
    <recommendedName>
        <fullName evidence="2">DEAD/DEAH-box helicase domain-containing protein</fullName>
    </recommendedName>
</protein>
<feature type="region of interest" description="Disordered" evidence="1">
    <location>
        <begin position="1"/>
        <end position="22"/>
    </location>
</feature>
<evidence type="ECO:0000313" key="4">
    <source>
        <dbReference type="Proteomes" id="UP000815677"/>
    </source>
</evidence>
<evidence type="ECO:0000256" key="1">
    <source>
        <dbReference type="SAM" id="MobiDB-lite"/>
    </source>
</evidence>
<feature type="domain" description="DEAD/DEAH-box helicase" evidence="2">
    <location>
        <begin position="43"/>
        <end position="164"/>
    </location>
</feature>
<dbReference type="Gene3D" id="3.40.50.300">
    <property type="entry name" value="P-loop containing nucleotide triphosphate hydrolases"/>
    <property type="match status" value="1"/>
</dbReference>
<dbReference type="InterPro" id="IPR027417">
    <property type="entry name" value="P-loop_NTPase"/>
</dbReference>
<reference evidence="3" key="1">
    <citation type="submission" date="2014-09" db="EMBL/GenBank/DDBJ databases">
        <title>Genome sequence of the luminous mushroom Mycena chlorophos for searching fungal bioluminescence genes.</title>
        <authorList>
            <person name="Tanaka Y."/>
            <person name="Kasuga D."/>
            <person name="Oba Y."/>
            <person name="Hase S."/>
            <person name="Sato K."/>
            <person name="Oba Y."/>
            <person name="Sakakibara Y."/>
        </authorList>
    </citation>
    <scope>NUCLEOTIDE SEQUENCE</scope>
</reference>
<dbReference type="SUPFAM" id="SSF52540">
    <property type="entry name" value="P-loop containing nucleoside triphosphate hydrolases"/>
    <property type="match status" value="1"/>
</dbReference>
<accession>A0ABQ0LBW1</accession>
<name>A0ABQ0LBW1_MYCCL</name>
<dbReference type="EMBL" id="DF844177">
    <property type="protein sequence ID" value="GAT48037.1"/>
    <property type="molecule type" value="Genomic_DNA"/>
</dbReference>
<dbReference type="Pfam" id="PF00270">
    <property type="entry name" value="DEAD"/>
    <property type="match status" value="1"/>
</dbReference>
<proteinExistence type="predicted"/>
<feature type="compositionally biased region" description="Polar residues" evidence="1">
    <location>
        <begin position="1"/>
        <end position="13"/>
    </location>
</feature>
<organism evidence="3 4">
    <name type="scientific">Mycena chlorophos</name>
    <name type="common">Agaric fungus</name>
    <name type="synonym">Agaricus chlorophos</name>
    <dbReference type="NCBI Taxonomy" id="658473"/>
    <lineage>
        <taxon>Eukaryota</taxon>
        <taxon>Fungi</taxon>
        <taxon>Dikarya</taxon>
        <taxon>Basidiomycota</taxon>
        <taxon>Agaricomycotina</taxon>
        <taxon>Agaricomycetes</taxon>
        <taxon>Agaricomycetidae</taxon>
        <taxon>Agaricales</taxon>
        <taxon>Marasmiineae</taxon>
        <taxon>Mycenaceae</taxon>
        <taxon>Mycena</taxon>
    </lineage>
</organism>
<keyword evidence="4" id="KW-1185">Reference proteome</keyword>
<dbReference type="Proteomes" id="UP000815677">
    <property type="component" value="Unassembled WGS sequence"/>
</dbReference>